<organism evidence="1 2">
    <name type="scientific">Nelumbo nucifera</name>
    <name type="common">Sacred lotus</name>
    <dbReference type="NCBI Taxonomy" id="4432"/>
    <lineage>
        <taxon>Eukaryota</taxon>
        <taxon>Viridiplantae</taxon>
        <taxon>Streptophyta</taxon>
        <taxon>Embryophyta</taxon>
        <taxon>Tracheophyta</taxon>
        <taxon>Spermatophyta</taxon>
        <taxon>Magnoliopsida</taxon>
        <taxon>Proteales</taxon>
        <taxon>Nelumbonaceae</taxon>
        <taxon>Nelumbo</taxon>
    </lineage>
</organism>
<gene>
    <name evidence="1" type="ORF">HUJ06_019780</name>
</gene>
<dbReference type="AlphaFoldDB" id="A0A822XDR1"/>
<keyword evidence="2" id="KW-1185">Reference proteome</keyword>
<comment type="caution">
    <text evidence="1">The sequence shown here is derived from an EMBL/GenBank/DDBJ whole genome shotgun (WGS) entry which is preliminary data.</text>
</comment>
<protein>
    <submittedName>
        <fullName evidence="1">Uncharacterized protein</fullName>
    </submittedName>
</protein>
<dbReference type="Proteomes" id="UP000607653">
    <property type="component" value="Unassembled WGS sequence"/>
</dbReference>
<evidence type="ECO:0000313" key="2">
    <source>
        <dbReference type="Proteomes" id="UP000607653"/>
    </source>
</evidence>
<evidence type="ECO:0000313" key="1">
    <source>
        <dbReference type="EMBL" id="DAD18317.1"/>
    </source>
</evidence>
<sequence>MAKRHYLALELGDSKGFKWKLHYVDISINRDANLHLAMQRGRRLFRSEQKIFSLHLFGLLFRRKQIPRPYTARKETLMNYGGRANPVQEKKLFLLSQK</sequence>
<accession>A0A822XDR1</accession>
<dbReference type="EMBL" id="DUZY01000001">
    <property type="protein sequence ID" value="DAD18317.1"/>
    <property type="molecule type" value="Genomic_DNA"/>
</dbReference>
<name>A0A822XDR1_NELNU</name>
<reference evidence="1 2" key="1">
    <citation type="journal article" date="2020" name="Mol. Biol. Evol.">
        <title>Distinct Expression and Methylation Patterns for Genes with Different Fates following a Single Whole-Genome Duplication in Flowering Plants.</title>
        <authorList>
            <person name="Shi T."/>
            <person name="Rahmani R.S."/>
            <person name="Gugger P.F."/>
            <person name="Wang M."/>
            <person name="Li H."/>
            <person name="Zhang Y."/>
            <person name="Li Z."/>
            <person name="Wang Q."/>
            <person name="Van de Peer Y."/>
            <person name="Marchal K."/>
            <person name="Chen J."/>
        </authorList>
    </citation>
    <scope>NUCLEOTIDE SEQUENCE [LARGE SCALE GENOMIC DNA]</scope>
    <source>
        <tissue evidence="1">Leaf</tissue>
    </source>
</reference>
<proteinExistence type="predicted"/>